<evidence type="ECO:0000313" key="2">
    <source>
        <dbReference type="EMBL" id="CAD9285918.1"/>
    </source>
</evidence>
<gene>
    <name evidence="2" type="ORF">GOCE00092_LOCUS14428</name>
</gene>
<reference evidence="2" key="1">
    <citation type="submission" date="2021-01" db="EMBL/GenBank/DDBJ databases">
        <authorList>
            <person name="Corre E."/>
            <person name="Pelletier E."/>
            <person name="Niang G."/>
            <person name="Scheremetjew M."/>
            <person name="Finn R."/>
            <person name="Kale V."/>
            <person name="Holt S."/>
            <person name="Cochrane G."/>
            <person name="Meng A."/>
            <person name="Brown T."/>
            <person name="Cohen L."/>
        </authorList>
    </citation>
    <scope>NUCLEOTIDE SEQUENCE</scope>
    <source>
        <strain evidence="2">CCMP 410</strain>
    </source>
</reference>
<organism evidence="2">
    <name type="scientific">Grammatophora oceanica</name>
    <dbReference type="NCBI Taxonomy" id="210454"/>
    <lineage>
        <taxon>Eukaryota</taxon>
        <taxon>Sar</taxon>
        <taxon>Stramenopiles</taxon>
        <taxon>Ochrophyta</taxon>
        <taxon>Bacillariophyta</taxon>
        <taxon>Fragilariophyceae</taxon>
        <taxon>Fragilariophycidae</taxon>
        <taxon>Rhabdonematales</taxon>
        <taxon>Grammatophoraceae</taxon>
        <taxon>Grammatophora</taxon>
    </lineage>
</organism>
<accession>A0A7S1V4B4</accession>
<sequence>MRRYRLDDCDAETSRLEFWESTDSTHLMSPEESNSDSINEERRKTRTDGPKEETNGDSINDERPKADGLEVDEMKSIMKELKKEYGKEATKRMLKTALESEDW</sequence>
<dbReference type="AlphaFoldDB" id="A0A7S1V4B4"/>
<protein>
    <submittedName>
        <fullName evidence="2">Uncharacterized protein</fullName>
    </submittedName>
</protein>
<name>A0A7S1V4B4_9STRA</name>
<feature type="compositionally biased region" description="Basic and acidic residues" evidence="1">
    <location>
        <begin position="39"/>
        <end position="72"/>
    </location>
</feature>
<feature type="region of interest" description="Disordered" evidence="1">
    <location>
        <begin position="21"/>
        <end position="72"/>
    </location>
</feature>
<proteinExistence type="predicted"/>
<evidence type="ECO:0000256" key="1">
    <source>
        <dbReference type="SAM" id="MobiDB-lite"/>
    </source>
</evidence>
<feature type="compositionally biased region" description="Polar residues" evidence="1">
    <location>
        <begin position="21"/>
        <end position="37"/>
    </location>
</feature>
<dbReference type="EMBL" id="HBGK01027857">
    <property type="protein sequence ID" value="CAD9285918.1"/>
    <property type="molecule type" value="Transcribed_RNA"/>
</dbReference>